<dbReference type="EMBL" id="JAAVXB010000009">
    <property type="protein sequence ID" value="NKF23612.1"/>
    <property type="molecule type" value="Genomic_DNA"/>
</dbReference>
<dbReference type="SMART" id="SM00939">
    <property type="entry name" value="PepX_C"/>
    <property type="match status" value="1"/>
</dbReference>
<dbReference type="InterPro" id="IPR013736">
    <property type="entry name" value="Xaa-Pro_dipept_C"/>
</dbReference>
<dbReference type="Pfam" id="PF02129">
    <property type="entry name" value="Peptidase_S15"/>
    <property type="match status" value="1"/>
</dbReference>
<gene>
    <name evidence="3" type="ORF">G7Y82_14935</name>
</gene>
<evidence type="ECO:0000259" key="2">
    <source>
        <dbReference type="SMART" id="SM00939"/>
    </source>
</evidence>
<evidence type="ECO:0000313" key="4">
    <source>
        <dbReference type="Proteomes" id="UP000653472"/>
    </source>
</evidence>
<name>A0A969WAD6_9GAMM</name>
<organism evidence="3 4">
    <name type="scientific">Solimonas marina</name>
    <dbReference type="NCBI Taxonomy" id="2714601"/>
    <lineage>
        <taxon>Bacteria</taxon>
        <taxon>Pseudomonadati</taxon>
        <taxon>Pseudomonadota</taxon>
        <taxon>Gammaproteobacteria</taxon>
        <taxon>Nevskiales</taxon>
        <taxon>Nevskiaceae</taxon>
        <taxon>Solimonas</taxon>
    </lineage>
</organism>
<protein>
    <submittedName>
        <fullName evidence="3">CocE/NonD family hydrolase</fullName>
    </submittedName>
</protein>
<comment type="caution">
    <text evidence="3">The sequence shown here is derived from an EMBL/GenBank/DDBJ whole genome shotgun (WGS) entry which is preliminary data.</text>
</comment>
<dbReference type="AlphaFoldDB" id="A0A969WAD6"/>
<reference evidence="3" key="1">
    <citation type="submission" date="2020-03" db="EMBL/GenBank/DDBJ databases">
        <title>Solimonas marina sp. nov., isolated from deep seawater of the Pacific Ocean.</title>
        <authorList>
            <person name="Liu X."/>
            <person name="Lai Q."/>
            <person name="Sun F."/>
            <person name="Gai Y."/>
            <person name="Li G."/>
            <person name="Shao Z."/>
        </authorList>
    </citation>
    <scope>NUCLEOTIDE SEQUENCE</scope>
    <source>
        <strain evidence="3">C16B3</strain>
    </source>
</reference>
<dbReference type="InterPro" id="IPR008979">
    <property type="entry name" value="Galactose-bd-like_sf"/>
</dbReference>
<dbReference type="Proteomes" id="UP000653472">
    <property type="component" value="Unassembled WGS sequence"/>
</dbReference>
<dbReference type="Gene3D" id="3.40.50.1820">
    <property type="entry name" value="alpha/beta hydrolase"/>
    <property type="match status" value="1"/>
</dbReference>
<feature type="domain" description="Xaa-Pro dipeptidyl-peptidase C-terminal" evidence="2">
    <location>
        <begin position="408"/>
        <end position="639"/>
    </location>
</feature>
<dbReference type="Pfam" id="PF08530">
    <property type="entry name" value="PepX_C"/>
    <property type="match status" value="1"/>
</dbReference>
<dbReference type="NCBIfam" id="TIGR00976">
    <property type="entry name" value="CocE_NonD"/>
    <property type="match status" value="1"/>
</dbReference>
<evidence type="ECO:0000313" key="3">
    <source>
        <dbReference type="EMBL" id="NKF23612.1"/>
    </source>
</evidence>
<keyword evidence="1 3" id="KW-0378">Hydrolase</keyword>
<dbReference type="SUPFAM" id="SSF49785">
    <property type="entry name" value="Galactose-binding domain-like"/>
    <property type="match status" value="1"/>
</dbReference>
<dbReference type="InterPro" id="IPR029058">
    <property type="entry name" value="AB_hydrolase_fold"/>
</dbReference>
<sequence length="651" mass="73649">MLARARRDGRLTAARFAKAFHEVVDPLDDRTAALLVRQIDISPIYYPFAQRFAEALKAAKTQAELSVAESLALLSAYQRYDAYQAFAEYARPLIEAEDARRYIIEDVQVPTADGASISVRVVRLRRLSGKLPALLNFTIYADPQSSLNEARRSAAHGYVGVEGFTRGKWRSPDAPVAYEDDGRDADAVIDWIARQPWSDGRVGMYGGSYEGFTQWAAAKRLPKALKALMPSVSAAPGIDVPMEGNVFQSFVYYWPLYSLSNKTLDDAMLNDRARWFRMQDHWYDSGRAYRDLPKIDGTPNPAFERWLDHPSYDAYWQSMIPYRQDFAKIDIPVLTTTGYYDGGQIGALYYYQQHREYAPNAESYLLIGPYDHAAGQRGTINALGEPRDSIDGYQIDPAARIDLGALRYDWFDYVFKHKPRPAILKDRVNFEVMGANVWRHVPSIAAMHAAERRFYLTPGEGESRQRLSASPRNAAVTPLIVDLAERKAQDPFDEYGQIPTRSIDDWNGLVFVSAPFDQAVQLNGLFRGDFDVVANKKDFDFEVDLYEQRPDGRYFRLSYYMARASYVQDRSTRHLLTPGAHTHLRFVAGRMTSRAMAKGSRLVMVLSVIKNPYAQINYGTGQDVSAETIADAGAPLKLRWYGDSALTIPLW</sequence>
<dbReference type="InterPro" id="IPR005674">
    <property type="entry name" value="CocE/Ser_esterase"/>
</dbReference>
<dbReference type="Gene3D" id="2.60.120.260">
    <property type="entry name" value="Galactose-binding domain-like"/>
    <property type="match status" value="1"/>
</dbReference>
<keyword evidence="4" id="KW-1185">Reference proteome</keyword>
<dbReference type="SUPFAM" id="SSF53474">
    <property type="entry name" value="alpha/beta-Hydrolases"/>
    <property type="match status" value="1"/>
</dbReference>
<dbReference type="Gene3D" id="1.10.3020.10">
    <property type="entry name" value="alpha-amino acid ester hydrolase ( Helical cap domain)"/>
    <property type="match status" value="1"/>
</dbReference>
<dbReference type="InterPro" id="IPR000383">
    <property type="entry name" value="Xaa-Pro-like_dom"/>
</dbReference>
<dbReference type="RefSeq" id="WP_168148943.1">
    <property type="nucleotide sequence ID" value="NZ_JAAVXB010000009.1"/>
</dbReference>
<dbReference type="GO" id="GO:0008239">
    <property type="term" value="F:dipeptidyl-peptidase activity"/>
    <property type="evidence" value="ECO:0007669"/>
    <property type="project" value="InterPro"/>
</dbReference>
<proteinExistence type="predicted"/>
<accession>A0A969WAD6</accession>
<evidence type="ECO:0000256" key="1">
    <source>
        <dbReference type="ARBA" id="ARBA00022801"/>
    </source>
</evidence>